<evidence type="ECO:0000313" key="2">
    <source>
        <dbReference type="Proteomes" id="UP001619887"/>
    </source>
</evidence>
<dbReference type="EMBL" id="JBIYXZ010002080">
    <property type="protein sequence ID" value="KAL3051084.1"/>
    <property type="molecule type" value="Genomic_DNA"/>
</dbReference>
<protein>
    <submittedName>
        <fullName evidence="1">Uncharacterized protein</fullName>
    </submittedName>
</protein>
<dbReference type="Proteomes" id="UP001619887">
    <property type="component" value="Unassembled WGS sequence"/>
</dbReference>
<reference evidence="1 2" key="1">
    <citation type="journal article" date="2022" name="G3 (Bethesda)">
        <title>Evaluating Illumina-, Nanopore-, and PacBio-based genome assembly strategies with the bald notothen, Trematomus borchgrevinki.</title>
        <authorList>
            <person name="Rayamajhi N."/>
            <person name="Cheng C.C."/>
            <person name="Catchen J.M."/>
        </authorList>
    </citation>
    <scope>NUCLEOTIDE SEQUENCE [LARGE SCALE GENOMIC DNA]</scope>
    <source>
        <strain evidence="1">AGRC-2024</strain>
    </source>
</reference>
<reference evidence="1 2" key="2">
    <citation type="journal article" date="2024" name="G3 (Bethesda)">
        <title>The genome of the cryopelagic Antarctic bald notothen, Trematomus borchgrevinki.</title>
        <authorList>
            <person name="Rayamajhi N."/>
            <person name="Rivera-Colon A.G."/>
            <person name="Minhas B.F."/>
            <person name="Cheng C.C."/>
            <person name="Catchen J.M."/>
        </authorList>
    </citation>
    <scope>NUCLEOTIDE SEQUENCE [LARGE SCALE GENOMIC DNA]</scope>
    <source>
        <strain evidence="1">AGRC-2024</strain>
    </source>
</reference>
<comment type="caution">
    <text evidence="1">The sequence shown here is derived from an EMBL/GenBank/DDBJ whole genome shotgun (WGS) entry which is preliminary data.</text>
</comment>
<name>A0ABD2GAB3_PAGBO</name>
<sequence length="67" mass="7858">MDGTLNMLRQVKKLLDFIFTLTRITLTAEEEAKLRDFITEAALLCKNTVLEFAEMRNTLRDYEEMQA</sequence>
<proteinExistence type="predicted"/>
<organism evidence="1 2">
    <name type="scientific">Pagothenia borchgrevinki</name>
    <name type="common">Bald rockcod</name>
    <name type="synonym">Trematomus borchgrevinki</name>
    <dbReference type="NCBI Taxonomy" id="8213"/>
    <lineage>
        <taxon>Eukaryota</taxon>
        <taxon>Metazoa</taxon>
        <taxon>Chordata</taxon>
        <taxon>Craniata</taxon>
        <taxon>Vertebrata</taxon>
        <taxon>Euteleostomi</taxon>
        <taxon>Actinopterygii</taxon>
        <taxon>Neopterygii</taxon>
        <taxon>Teleostei</taxon>
        <taxon>Neoteleostei</taxon>
        <taxon>Acanthomorphata</taxon>
        <taxon>Eupercaria</taxon>
        <taxon>Perciformes</taxon>
        <taxon>Notothenioidei</taxon>
        <taxon>Nototheniidae</taxon>
        <taxon>Pagothenia</taxon>
    </lineage>
</organism>
<gene>
    <name evidence="1" type="ORF">OYC64_001376</name>
</gene>
<keyword evidence="2" id="KW-1185">Reference proteome</keyword>
<dbReference type="AlphaFoldDB" id="A0ABD2GAB3"/>
<evidence type="ECO:0000313" key="1">
    <source>
        <dbReference type="EMBL" id="KAL3051084.1"/>
    </source>
</evidence>
<accession>A0ABD2GAB3</accession>